<evidence type="ECO:0000256" key="7">
    <source>
        <dbReference type="ARBA" id="ARBA00023154"/>
    </source>
</evidence>
<dbReference type="RefSeq" id="WP_067091789.1">
    <property type="nucleotide sequence ID" value="NZ_LWMV01000181.1"/>
</dbReference>
<comment type="similarity">
    <text evidence="11">Belongs to the DapA family.</text>
</comment>
<comment type="caution">
    <text evidence="15">The sequence shown here is derived from an EMBL/GenBank/DDBJ whole genome shotgun (WGS) entry which is preliminary data.</text>
</comment>
<dbReference type="GO" id="GO:0008675">
    <property type="term" value="F:2-dehydro-3-deoxy-phosphogluconate aldolase activity"/>
    <property type="evidence" value="ECO:0007669"/>
    <property type="project" value="UniProtKB-ARBA"/>
</dbReference>
<evidence type="ECO:0000256" key="6">
    <source>
        <dbReference type="ARBA" id="ARBA00022915"/>
    </source>
</evidence>
<evidence type="ECO:0000256" key="9">
    <source>
        <dbReference type="ARBA" id="ARBA00023270"/>
    </source>
</evidence>
<evidence type="ECO:0000256" key="4">
    <source>
        <dbReference type="ARBA" id="ARBA00022490"/>
    </source>
</evidence>
<feature type="active site" description="Schiff-base intermediate with substrate" evidence="11 12">
    <location>
        <position position="162"/>
    </location>
</feature>
<accession>A0A166A8Z3</accession>
<keyword evidence="6 11" id="KW-0220">Diaminopimelate biosynthesis</keyword>
<evidence type="ECO:0000256" key="8">
    <source>
        <dbReference type="ARBA" id="ARBA00023239"/>
    </source>
</evidence>
<dbReference type="EMBL" id="LWMV01000181">
    <property type="protein sequence ID" value="KZX11728.1"/>
    <property type="molecule type" value="Genomic_DNA"/>
</dbReference>
<dbReference type="Gene3D" id="3.20.20.70">
    <property type="entry name" value="Aldolase class I"/>
    <property type="match status" value="1"/>
</dbReference>
<evidence type="ECO:0000256" key="1">
    <source>
        <dbReference type="ARBA" id="ARBA00003294"/>
    </source>
</evidence>
<protein>
    <recommendedName>
        <fullName evidence="3 11">4-hydroxy-tetrahydrodipicolinate synthase</fullName>
        <shortName evidence="11">HTPA synthase</shortName>
        <ecNumber evidence="3 11">4.3.3.7</ecNumber>
    </recommendedName>
</protein>
<feature type="site" description="Part of a proton relay during catalysis" evidence="11 14">
    <location>
        <position position="108"/>
    </location>
</feature>
<dbReference type="STRING" id="49547.MBCUR_13150"/>
<feature type="binding site" evidence="11 13">
    <location>
        <position position="46"/>
    </location>
    <ligand>
        <name>pyruvate</name>
        <dbReference type="ChEBI" id="CHEBI:15361"/>
    </ligand>
</feature>
<dbReference type="Pfam" id="PF00701">
    <property type="entry name" value="DHDPS"/>
    <property type="match status" value="1"/>
</dbReference>
<keyword evidence="4 11" id="KW-0963">Cytoplasm</keyword>
<comment type="catalytic activity">
    <reaction evidence="10 11">
        <text>L-aspartate 4-semialdehyde + pyruvate = (2S,4S)-4-hydroxy-2,3,4,5-tetrahydrodipicolinate + H2O + H(+)</text>
        <dbReference type="Rhea" id="RHEA:34171"/>
        <dbReference type="ChEBI" id="CHEBI:15361"/>
        <dbReference type="ChEBI" id="CHEBI:15377"/>
        <dbReference type="ChEBI" id="CHEBI:15378"/>
        <dbReference type="ChEBI" id="CHEBI:67139"/>
        <dbReference type="ChEBI" id="CHEBI:537519"/>
        <dbReference type="EC" id="4.3.3.7"/>
    </reaction>
</comment>
<feature type="site" description="Part of a proton relay during catalysis" evidence="11 14">
    <location>
        <position position="45"/>
    </location>
</feature>
<feature type="site" description="L-lysine inhibitor binding" evidence="14">
    <location>
        <position position="85"/>
    </location>
</feature>
<dbReference type="OrthoDB" id="33636at2157"/>
<dbReference type="HAMAP" id="MF_00418">
    <property type="entry name" value="DapA"/>
    <property type="match status" value="1"/>
</dbReference>
<evidence type="ECO:0000256" key="13">
    <source>
        <dbReference type="PIRSR" id="PIRSR001365-2"/>
    </source>
</evidence>
<feature type="site" description="L-lysine inhibitor binding; via carbonyl oxygen" evidence="14">
    <location>
        <position position="50"/>
    </location>
</feature>
<reference evidence="15 16" key="1">
    <citation type="submission" date="2016-04" db="EMBL/GenBank/DDBJ databases">
        <title>Genome sequence of Methanobrevibacter curvatus DSM 11111.</title>
        <authorList>
            <person name="Poehlein A."/>
            <person name="Seedorf H."/>
            <person name="Daniel R."/>
        </authorList>
    </citation>
    <scope>NUCLEOTIDE SEQUENCE [LARGE SCALE GENOMIC DNA]</scope>
    <source>
        <strain evidence="15 16">DSM 11111</strain>
    </source>
</reference>
<dbReference type="NCBIfam" id="TIGR00674">
    <property type="entry name" value="dapA"/>
    <property type="match status" value="1"/>
</dbReference>
<dbReference type="GO" id="GO:0008840">
    <property type="term" value="F:4-hydroxy-tetrahydrodipicolinate synthase activity"/>
    <property type="evidence" value="ECO:0007669"/>
    <property type="project" value="UniProtKB-UniRule"/>
</dbReference>
<feature type="binding site" evidence="11 13">
    <location>
        <position position="209"/>
    </location>
    <ligand>
        <name>pyruvate</name>
        <dbReference type="ChEBI" id="CHEBI:15361"/>
    </ligand>
</feature>
<dbReference type="Proteomes" id="UP000077245">
    <property type="component" value="Unassembled WGS sequence"/>
</dbReference>
<evidence type="ECO:0000256" key="3">
    <source>
        <dbReference type="ARBA" id="ARBA00012086"/>
    </source>
</evidence>
<name>A0A166A8Z3_9EURY</name>
<dbReference type="InterPro" id="IPR005263">
    <property type="entry name" value="DapA"/>
</dbReference>
<comment type="subcellular location">
    <subcellularLocation>
        <location evidence="11">Cytoplasm</location>
    </subcellularLocation>
</comment>
<dbReference type="CDD" id="cd00950">
    <property type="entry name" value="DHDPS"/>
    <property type="match status" value="1"/>
</dbReference>
<evidence type="ECO:0000256" key="12">
    <source>
        <dbReference type="PIRSR" id="PIRSR001365-1"/>
    </source>
</evidence>
<evidence type="ECO:0000256" key="14">
    <source>
        <dbReference type="PIRSR" id="PIRSR001365-3"/>
    </source>
</evidence>
<keyword evidence="16" id="KW-1185">Reference proteome</keyword>
<dbReference type="InterPro" id="IPR013785">
    <property type="entry name" value="Aldolase_TIM"/>
</dbReference>
<comment type="pathway">
    <text evidence="2 11">Amino-acid biosynthesis; L-lysine biosynthesis via DAP pathway; (S)-tetrahydrodipicolinate from L-aspartate: step 3/4.</text>
</comment>
<keyword evidence="9 11" id="KW-0704">Schiff base</keyword>
<feature type="site" description="L-lysine inhibitor binding" evidence="14">
    <location>
        <position position="81"/>
    </location>
</feature>
<keyword evidence="5 11" id="KW-0028">Amino-acid biosynthesis</keyword>
<evidence type="ECO:0000256" key="10">
    <source>
        <dbReference type="ARBA" id="ARBA00047836"/>
    </source>
</evidence>
<dbReference type="EC" id="4.3.3.7" evidence="3 11"/>
<feature type="active site" description="Proton donor/acceptor" evidence="11 12">
    <location>
        <position position="134"/>
    </location>
</feature>
<proteinExistence type="inferred from homology"/>
<dbReference type="GO" id="GO:0019877">
    <property type="term" value="P:diaminopimelate biosynthetic process"/>
    <property type="evidence" value="ECO:0007669"/>
    <property type="project" value="UniProtKB-UniRule"/>
</dbReference>
<dbReference type="PANTHER" id="PTHR12128">
    <property type="entry name" value="DIHYDRODIPICOLINATE SYNTHASE"/>
    <property type="match status" value="1"/>
</dbReference>
<dbReference type="PATRIC" id="fig|49547.3.peg.1408"/>
<dbReference type="GO" id="GO:0009089">
    <property type="term" value="P:lysine biosynthetic process via diaminopimelate"/>
    <property type="evidence" value="ECO:0007669"/>
    <property type="project" value="UniProtKB-UniRule"/>
</dbReference>
<keyword evidence="8 11" id="KW-0456">Lyase</keyword>
<evidence type="ECO:0000256" key="2">
    <source>
        <dbReference type="ARBA" id="ARBA00005120"/>
    </source>
</evidence>
<dbReference type="PROSITE" id="PS00666">
    <property type="entry name" value="DHDPS_2"/>
    <property type="match status" value="1"/>
</dbReference>
<feature type="site" description="Part of a proton relay during catalysis" evidence="14">
    <location>
        <position position="107"/>
    </location>
</feature>
<dbReference type="PANTHER" id="PTHR12128:SF66">
    <property type="entry name" value="4-HYDROXY-2-OXOGLUTARATE ALDOLASE, MITOCHONDRIAL"/>
    <property type="match status" value="1"/>
</dbReference>
<evidence type="ECO:0000256" key="11">
    <source>
        <dbReference type="HAMAP-Rule" id="MF_00418"/>
    </source>
</evidence>
<dbReference type="PIRSF" id="PIRSF001365">
    <property type="entry name" value="DHDPS"/>
    <property type="match status" value="1"/>
</dbReference>
<evidence type="ECO:0000313" key="15">
    <source>
        <dbReference type="EMBL" id="KZX11728.1"/>
    </source>
</evidence>
<dbReference type="SUPFAM" id="SSF51569">
    <property type="entry name" value="Aldolase"/>
    <property type="match status" value="1"/>
</dbReference>
<dbReference type="GO" id="GO:0005737">
    <property type="term" value="C:cytoplasm"/>
    <property type="evidence" value="ECO:0007669"/>
    <property type="project" value="UniProtKB-SubCell"/>
</dbReference>
<keyword evidence="7 11" id="KW-0457">Lysine biosynthesis</keyword>
<dbReference type="InterPro" id="IPR020624">
    <property type="entry name" value="Schiff_base-form_aldolases_CS"/>
</dbReference>
<comment type="subunit">
    <text evidence="11">Homotetramer; dimer of dimers.</text>
</comment>
<dbReference type="InterPro" id="IPR002220">
    <property type="entry name" value="DapA-like"/>
</dbReference>
<dbReference type="PRINTS" id="PR00146">
    <property type="entry name" value="DHPICSNTHASE"/>
</dbReference>
<gene>
    <name evidence="11 15" type="primary">dapA</name>
    <name evidence="15" type="ORF">MBCUR_13150</name>
</gene>
<comment type="caution">
    <text evidence="11">Was originally thought to be a dihydrodipicolinate synthase (DHDPS), catalyzing the condensation of (S)-aspartate-beta-semialdehyde [(S)-ASA] and pyruvate to dihydrodipicolinate (DHDP). However, it was shown in E.coli that the product of the enzymatic reaction is not dihydrodipicolinate but in fact (4S)-4-hydroxy-2,3,4,5-tetrahydro-(2S)-dipicolinic acid (HTPA), and that the consecutive dehydration reaction leading to DHDP is not spontaneous but catalyzed by DapB.</text>
</comment>
<dbReference type="PROSITE" id="PS00665">
    <property type="entry name" value="DHDPS_1"/>
    <property type="match status" value="1"/>
</dbReference>
<dbReference type="UniPathway" id="UPA00034">
    <property type="reaction ID" value="UER00017"/>
</dbReference>
<organism evidence="15 16">
    <name type="scientific">Methanobrevibacter curvatus</name>
    <dbReference type="NCBI Taxonomy" id="49547"/>
    <lineage>
        <taxon>Archaea</taxon>
        <taxon>Methanobacteriati</taxon>
        <taxon>Methanobacteriota</taxon>
        <taxon>Methanomada group</taxon>
        <taxon>Methanobacteria</taxon>
        <taxon>Methanobacteriales</taxon>
        <taxon>Methanobacteriaceae</taxon>
        <taxon>Methanobrevibacter</taxon>
    </lineage>
</organism>
<evidence type="ECO:0000256" key="5">
    <source>
        <dbReference type="ARBA" id="ARBA00022605"/>
    </source>
</evidence>
<comment type="function">
    <text evidence="1 11">Catalyzes the condensation of (S)-aspartate-beta-semialdehyde [(S)-ASA] and pyruvate to 4-hydroxy-tetrahydrodipicolinate (HTPA).</text>
</comment>
<sequence length="297" mass="32593">MTFEGTAVAMVTPFTVNDELDEEGLRKNINFLIENGVDGLLVAGTTGESATITYEEQKRLMDILVDEVDGRVSTIAGAGSNSSREALNLVKYAENSGADYALVITPYYNKPQAHGLVEHYKVINDSTDIPMILYNVPSRTGTDMDVETILEIAKLDNVVAIKEANPDLSKTSTLQKGIYDNNLDDKFVILSGNDDLTVPMMSIGAKGVISVVGNVDPFRTSKMVHSFLDGDVETATKLHFELYPLMKVLFCESNPVPSKFALNTMEIPAGHVRLPLFNLKEESEEKVKSVLKELNLI</sequence>
<dbReference type="SMART" id="SM01130">
    <property type="entry name" value="DHDPS"/>
    <property type="match status" value="1"/>
</dbReference>
<evidence type="ECO:0000313" key="16">
    <source>
        <dbReference type="Proteomes" id="UP000077245"/>
    </source>
</evidence>
<dbReference type="AlphaFoldDB" id="A0A166A8Z3"/>
<dbReference type="InterPro" id="IPR020625">
    <property type="entry name" value="Schiff_base-form_aldolases_AS"/>
</dbReference>